<evidence type="ECO:0000313" key="3">
    <source>
        <dbReference type="Proteomes" id="UP000242791"/>
    </source>
</evidence>
<dbReference type="EMBL" id="LGTZ01000552">
    <property type="protein sequence ID" value="OJD24487.1"/>
    <property type="molecule type" value="Genomic_DNA"/>
</dbReference>
<feature type="region of interest" description="Disordered" evidence="1">
    <location>
        <begin position="121"/>
        <end position="144"/>
    </location>
</feature>
<gene>
    <name evidence="2" type="ORF">ACJ73_04155</name>
</gene>
<dbReference type="Proteomes" id="UP000242791">
    <property type="component" value="Unassembled WGS sequence"/>
</dbReference>
<organism evidence="2 3">
    <name type="scientific">Blastomyces percursus</name>
    <dbReference type="NCBI Taxonomy" id="1658174"/>
    <lineage>
        <taxon>Eukaryota</taxon>
        <taxon>Fungi</taxon>
        <taxon>Dikarya</taxon>
        <taxon>Ascomycota</taxon>
        <taxon>Pezizomycotina</taxon>
        <taxon>Eurotiomycetes</taxon>
        <taxon>Eurotiomycetidae</taxon>
        <taxon>Onygenales</taxon>
        <taxon>Ajellomycetaceae</taxon>
        <taxon>Blastomyces</taxon>
    </lineage>
</organism>
<name>A0A1J9R7M3_9EURO</name>
<reference evidence="2 3" key="1">
    <citation type="submission" date="2015-08" db="EMBL/GenBank/DDBJ databases">
        <title>Emmonsia species relationships and genome sequence.</title>
        <authorList>
            <person name="Cuomo C.A."/>
            <person name="Schwartz I.S."/>
            <person name="Kenyon C."/>
            <person name="De Hoog G.S."/>
            <person name="Govender N.P."/>
            <person name="Botha A."/>
            <person name="Moreno L."/>
            <person name="De Vries M."/>
            <person name="Munoz J.F."/>
            <person name="Stielow J.B."/>
        </authorList>
    </citation>
    <scope>NUCLEOTIDE SEQUENCE [LARGE SCALE GENOMIC DNA]</scope>
    <source>
        <strain evidence="2 3">EI222</strain>
    </source>
</reference>
<feature type="compositionally biased region" description="Basic and acidic residues" evidence="1">
    <location>
        <begin position="24"/>
        <end position="37"/>
    </location>
</feature>
<sequence length="177" mass="19982">MSDARIRDFAALGGQQQGVKRKRSYAEEDLAPKEDKQGPNARRRRFSTFREQTPDEDLLKDIDTFLDALECRRKEASARGDTGTPYQLNLLVTFTQSWREAYLARPGLDWSGFPTIRAPRRFQGLPQGVDGGKDNDYQQTTSTSYSSNRLLSTLSDKGYNEPDLLDAIAEWAATVVL</sequence>
<proteinExistence type="predicted"/>
<protein>
    <submittedName>
        <fullName evidence="2">Uncharacterized protein</fullName>
    </submittedName>
</protein>
<comment type="caution">
    <text evidence="2">The sequence shown here is derived from an EMBL/GenBank/DDBJ whole genome shotgun (WGS) entry which is preliminary data.</text>
</comment>
<dbReference type="VEuPathDB" id="FungiDB:ACJ73_04155"/>
<dbReference type="AlphaFoldDB" id="A0A1J9R7M3"/>
<dbReference type="OrthoDB" id="10484096at2759"/>
<keyword evidence="3" id="KW-1185">Reference proteome</keyword>
<accession>A0A1J9R7M3</accession>
<evidence type="ECO:0000313" key="2">
    <source>
        <dbReference type="EMBL" id="OJD24487.1"/>
    </source>
</evidence>
<feature type="region of interest" description="Disordered" evidence="1">
    <location>
        <begin position="1"/>
        <end position="52"/>
    </location>
</feature>
<evidence type="ECO:0000256" key="1">
    <source>
        <dbReference type="SAM" id="MobiDB-lite"/>
    </source>
</evidence>